<dbReference type="NCBIfam" id="TIGR01764">
    <property type="entry name" value="excise"/>
    <property type="match status" value="1"/>
</dbReference>
<dbReference type="InterPro" id="IPR010093">
    <property type="entry name" value="SinI_DNA-bd"/>
</dbReference>
<organism evidence="3 4">
    <name type="scientific">Nocardia bovistercoris</name>
    <dbReference type="NCBI Taxonomy" id="2785916"/>
    <lineage>
        <taxon>Bacteria</taxon>
        <taxon>Bacillati</taxon>
        <taxon>Actinomycetota</taxon>
        <taxon>Actinomycetes</taxon>
        <taxon>Mycobacteriales</taxon>
        <taxon>Nocardiaceae</taxon>
        <taxon>Nocardia</taxon>
    </lineage>
</organism>
<dbReference type="EMBL" id="JADMLG010000007">
    <property type="protein sequence ID" value="MBH0778327.1"/>
    <property type="molecule type" value="Genomic_DNA"/>
</dbReference>
<dbReference type="AlphaFoldDB" id="A0A931N431"/>
<feature type="compositionally biased region" description="Low complexity" evidence="1">
    <location>
        <begin position="1"/>
        <end position="24"/>
    </location>
</feature>
<dbReference type="GO" id="GO:0003677">
    <property type="term" value="F:DNA binding"/>
    <property type="evidence" value="ECO:0007669"/>
    <property type="project" value="InterPro"/>
</dbReference>
<evidence type="ECO:0000256" key="1">
    <source>
        <dbReference type="SAM" id="MobiDB-lite"/>
    </source>
</evidence>
<feature type="region of interest" description="Disordered" evidence="1">
    <location>
        <begin position="1"/>
        <end position="33"/>
    </location>
</feature>
<comment type="caution">
    <text evidence="3">The sequence shown here is derived from an EMBL/GenBank/DDBJ whole genome shotgun (WGS) entry which is preliminary data.</text>
</comment>
<dbReference type="InterPro" id="IPR009061">
    <property type="entry name" value="DNA-bd_dom_put_sf"/>
</dbReference>
<gene>
    <name evidence="3" type="ORF">IT779_18765</name>
</gene>
<evidence type="ECO:0000313" key="4">
    <source>
        <dbReference type="Proteomes" id="UP000655751"/>
    </source>
</evidence>
<dbReference type="SUPFAM" id="SSF46955">
    <property type="entry name" value="Putative DNA-binding domain"/>
    <property type="match status" value="1"/>
</dbReference>
<dbReference type="Pfam" id="PF12728">
    <property type="entry name" value="HTH_17"/>
    <property type="match status" value="1"/>
</dbReference>
<protein>
    <submittedName>
        <fullName evidence="3">Helix-turn-helix domain-containing protein</fullName>
    </submittedName>
</protein>
<feature type="domain" description="Helix-turn-helix" evidence="2">
    <location>
        <begin position="40"/>
        <end position="88"/>
    </location>
</feature>
<keyword evidence="4" id="KW-1185">Reference proteome</keyword>
<evidence type="ECO:0000313" key="3">
    <source>
        <dbReference type="EMBL" id="MBH0778327.1"/>
    </source>
</evidence>
<name>A0A931N431_9NOCA</name>
<proteinExistence type="predicted"/>
<dbReference type="Proteomes" id="UP000655751">
    <property type="component" value="Unassembled WGS sequence"/>
</dbReference>
<accession>A0A931N431</accession>
<dbReference type="RefSeq" id="WP_196150638.1">
    <property type="nucleotide sequence ID" value="NZ_JADMLG010000007.1"/>
</dbReference>
<dbReference type="InterPro" id="IPR041657">
    <property type="entry name" value="HTH_17"/>
</dbReference>
<evidence type="ECO:0000259" key="2">
    <source>
        <dbReference type="Pfam" id="PF12728"/>
    </source>
</evidence>
<sequence length="94" mass="9908">MMSSNKMSANSSGSSPGSSGPSSSRVSTGQQPVLGGGTQFLTVAEVANLMRVSKMTVYRLVHSGELPAVRVGRSFRVHAKAVHEYLETSYFDAG</sequence>
<reference evidence="3" key="1">
    <citation type="submission" date="2020-11" db="EMBL/GenBank/DDBJ databases">
        <title>Nocardia NEAU-351.nov., a novel actinomycete isolated from the cow dung.</title>
        <authorList>
            <person name="Zhang X."/>
        </authorList>
    </citation>
    <scope>NUCLEOTIDE SEQUENCE</scope>
    <source>
        <strain evidence="3">NEAU-351</strain>
    </source>
</reference>